<dbReference type="InterPro" id="IPR037118">
    <property type="entry name" value="Val-tRNA_synth_C_sf"/>
</dbReference>
<dbReference type="SUPFAM" id="SSF50677">
    <property type="entry name" value="ValRS/IleRS/LeuRS editing domain"/>
    <property type="match status" value="1"/>
</dbReference>
<dbReference type="SUPFAM" id="SSF46589">
    <property type="entry name" value="tRNA-binding arm"/>
    <property type="match status" value="1"/>
</dbReference>
<comment type="subcellular location">
    <subcellularLocation>
        <location evidence="9">Cytoplasm</location>
    </subcellularLocation>
</comment>
<name>A0ABY3A574_9FLAO</name>
<keyword evidence="14" id="KW-1185">Reference proteome</keyword>
<evidence type="ECO:0000256" key="8">
    <source>
        <dbReference type="ARBA" id="ARBA00047552"/>
    </source>
</evidence>
<dbReference type="InterPro" id="IPR019499">
    <property type="entry name" value="Val-tRNA_synth_tRNA-bd"/>
</dbReference>
<evidence type="ECO:0000259" key="10">
    <source>
        <dbReference type="Pfam" id="PF00133"/>
    </source>
</evidence>
<keyword evidence="6 9" id="KW-0175">Coiled coil</keyword>
<sequence>MEIPSKYEPQRVEGQWYDYWTKHNYFHSTPDDREPYTIVIPPPNVTGVLHMGHMLNNTIQDVLIRRARLMGKNACWVPGTDHASIATEAKVVAKLKEQGIDKKDITREEFLKHAWDWTHEYGGVILEQLKKLGCSCDWERTKFTMDDNMSASVIKVFVDLYNKGLIYRGYRMVNWDPEAKTTLSDEEVIYEERQGLLYYLAYKIEGSDETVTIATTRPETILGDTAICINPADERYAHLRGKKAIVPICNRVIPIIEDEYVDVEFGTGCLKVTPAHDINDKALGEKHNLETIDIFNEDASLNSFGLHYEGKDRFEVRKAISKELEEKGYLVKTEQHINKIGTSERTKAVIEPRLSDQWFLSMEDLAKPAIKSVLEDEDIKLFPKKFENTYRHWMENIRDWNISRQLWWGQQIPAYYFGDGQDDFVVAETKEEALDMAREKSGNSGLTLDDLKQDADALDTWFSSWIWPISVFNGILEPNNKEIEYYYPTNDLVTGPDILFFWVARMIISGYEYRNERPFENVYLTGLVRDKQRRKMSKSLGNSPDALQLIEDYGADGVRVGLLLSSAAGNDLMFDEALCQQGKNFANKIWNGFRLVKGWEVADLPQPEASKLGIEWYTSKFNKTLEEIEDHFSKYRISDALMAIYKLVWDDYSSWLLEIIKPAYQQPIDRITFDAVIHIFEENLKLLHPFMPFLTEEVWQHIAERTPEEALVIAKWPNVQPVNENLIEGFNFAADVIAGIRTIRKEKNIPMKDALQLAVLNDGDISKDWDVVIAKLTNVSDIDYVDSAVDGALTFRVKSNEYFVPMVGAIDIGAEIKKLEEELEYIKGFLVSVRKKLSNERFVANAPAQVIDLERQKEADAIAKIDTLEKSLASLK</sequence>
<dbReference type="PROSITE" id="PS00178">
    <property type="entry name" value="AA_TRNA_LIGASE_I"/>
    <property type="match status" value="1"/>
</dbReference>
<evidence type="ECO:0000313" key="14">
    <source>
        <dbReference type="Proteomes" id="UP000315363"/>
    </source>
</evidence>
<feature type="domain" description="Valyl-tRNA synthetase tRNA-binding arm" evidence="12">
    <location>
        <begin position="811"/>
        <end position="876"/>
    </location>
</feature>
<keyword evidence="3 9" id="KW-0547">Nucleotide-binding</keyword>
<dbReference type="EMBL" id="VHIF01000001">
    <property type="protein sequence ID" value="TQO35797.1"/>
    <property type="molecule type" value="Genomic_DNA"/>
</dbReference>
<keyword evidence="1 9" id="KW-0963">Cytoplasm</keyword>
<keyword evidence="2 9" id="KW-0436">Ligase</keyword>
<dbReference type="InterPro" id="IPR001412">
    <property type="entry name" value="aa-tRNA-synth_I_CS"/>
</dbReference>
<keyword evidence="4 9" id="KW-0067">ATP-binding</keyword>
<dbReference type="HAMAP" id="MF_02004">
    <property type="entry name" value="Val_tRNA_synth_type1"/>
    <property type="match status" value="1"/>
</dbReference>
<gene>
    <name evidence="9" type="primary">valS</name>
    <name evidence="13" type="ORF">GQ41_0349</name>
</gene>
<dbReference type="CDD" id="cd00817">
    <property type="entry name" value="ValRS_core"/>
    <property type="match status" value="1"/>
</dbReference>
<reference evidence="13 14" key="1">
    <citation type="submission" date="2019-06" db="EMBL/GenBank/DDBJ databases">
        <title>A large-scale integrated study on North Sea by COGITO (Coastal Microbe Genomic &amp; Taxonomic Observatory).</title>
        <authorList>
            <person name="Teeling H."/>
        </authorList>
    </citation>
    <scope>NUCLEOTIDE SEQUENCE [LARGE SCALE GENOMIC DNA]</scope>
    <source>
        <strain evidence="13 14">MAR_2009_79</strain>
    </source>
</reference>
<feature type="domain" description="Aminoacyl-tRNA synthetase class Ia" evidence="10">
    <location>
        <begin position="15"/>
        <end position="573"/>
    </location>
</feature>
<evidence type="ECO:0000259" key="11">
    <source>
        <dbReference type="Pfam" id="PF08264"/>
    </source>
</evidence>
<comment type="domain">
    <text evidence="9">The C-terminal coiled-coil domain is crucial for aminoacylation activity.</text>
</comment>
<keyword evidence="5 9" id="KW-0648">Protein biosynthesis</keyword>
<evidence type="ECO:0000256" key="2">
    <source>
        <dbReference type="ARBA" id="ARBA00022598"/>
    </source>
</evidence>
<dbReference type="InterPro" id="IPR009008">
    <property type="entry name" value="Val/Leu/Ile-tRNA-synth_edit"/>
</dbReference>
<evidence type="ECO:0000256" key="7">
    <source>
        <dbReference type="ARBA" id="ARBA00023146"/>
    </source>
</evidence>
<accession>A0ABY3A574</accession>
<dbReference type="PANTHER" id="PTHR11946:SF109">
    <property type="entry name" value="VALINE--TRNA LIGASE"/>
    <property type="match status" value="1"/>
</dbReference>
<evidence type="ECO:0000256" key="5">
    <source>
        <dbReference type="ARBA" id="ARBA00022917"/>
    </source>
</evidence>
<dbReference type="InterPro" id="IPR033705">
    <property type="entry name" value="Anticodon_Ia_Val"/>
</dbReference>
<evidence type="ECO:0000256" key="4">
    <source>
        <dbReference type="ARBA" id="ARBA00022840"/>
    </source>
</evidence>
<comment type="function">
    <text evidence="9">Catalyzes the attachment of valine to tRNA(Val). As ValRS can inadvertently accommodate and process structurally similar amino acids such as threonine, to avoid such errors, it has a 'posttransfer' editing activity that hydrolyzes mischarged Thr-tRNA(Val) in a tRNA-dependent manner.</text>
</comment>
<dbReference type="SUPFAM" id="SSF47323">
    <property type="entry name" value="Anticodon-binding domain of a subclass of class I aminoacyl-tRNA synthetases"/>
    <property type="match status" value="1"/>
</dbReference>
<feature type="short sequence motif" description="'KMSKS' region" evidence="9">
    <location>
        <begin position="535"/>
        <end position="539"/>
    </location>
</feature>
<dbReference type="SUPFAM" id="SSF52374">
    <property type="entry name" value="Nucleotidylyl transferase"/>
    <property type="match status" value="1"/>
</dbReference>
<dbReference type="InterPro" id="IPR014729">
    <property type="entry name" value="Rossmann-like_a/b/a_fold"/>
</dbReference>
<evidence type="ECO:0000313" key="13">
    <source>
        <dbReference type="EMBL" id="TQO35797.1"/>
    </source>
</evidence>
<dbReference type="RefSeq" id="WP_142188271.1">
    <property type="nucleotide sequence ID" value="NZ_VHIF01000001.1"/>
</dbReference>
<evidence type="ECO:0000256" key="6">
    <source>
        <dbReference type="ARBA" id="ARBA00023054"/>
    </source>
</evidence>
<evidence type="ECO:0000256" key="1">
    <source>
        <dbReference type="ARBA" id="ARBA00022490"/>
    </source>
</evidence>
<comment type="catalytic activity">
    <reaction evidence="8 9">
        <text>tRNA(Val) + L-valine + ATP = L-valyl-tRNA(Val) + AMP + diphosphate</text>
        <dbReference type="Rhea" id="RHEA:10704"/>
        <dbReference type="Rhea" id="RHEA-COMP:9672"/>
        <dbReference type="Rhea" id="RHEA-COMP:9708"/>
        <dbReference type="ChEBI" id="CHEBI:30616"/>
        <dbReference type="ChEBI" id="CHEBI:33019"/>
        <dbReference type="ChEBI" id="CHEBI:57762"/>
        <dbReference type="ChEBI" id="CHEBI:78442"/>
        <dbReference type="ChEBI" id="CHEBI:78537"/>
        <dbReference type="ChEBI" id="CHEBI:456215"/>
        <dbReference type="EC" id="6.1.1.9"/>
    </reaction>
</comment>
<protein>
    <recommendedName>
        <fullName evidence="9">Valine--tRNA ligase</fullName>
        <ecNumber evidence="9">6.1.1.9</ecNumber>
    </recommendedName>
    <alternativeName>
        <fullName evidence="9">Valyl-tRNA synthetase</fullName>
        <shortName evidence="9">ValRS</shortName>
    </alternativeName>
</protein>
<dbReference type="NCBIfam" id="NF004349">
    <property type="entry name" value="PRK05729.1"/>
    <property type="match status" value="1"/>
</dbReference>
<dbReference type="Pfam" id="PF08264">
    <property type="entry name" value="Anticodon_1"/>
    <property type="match status" value="1"/>
</dbReference>
<evidence type="ECO:0000256" key="9">
    <source>
        <dbReference type="HAMAP-Rule" id="MF_02004"/>
    </source>
</evidence>
<feature type="domain" description="Methionyl/Valyl/Leucyl/Isoleucyl-tRNA synthetase anticodon-binding" evidence="11">
    <location>
        <begin position="616"/>
        <end position="757"/>
    </location>
</feature>
<dbReference type="EC" id="6.1.1.9" evidence="9"/>
<comment type="domain">
    <text evidence="9">ValRS has two distinct active sites: one for aminoacylation and one for editing. The misactivated threonine is translocated from the active site to the editing site.</text>
</comment>
<dbReference type="PANTHER" id="PTHR11946">
    <property type="entry name" value="VALYL-TRNA SYNTHETASES"/>
    <property type="match status" value="1"/>
</dbReference>
<organism evidence="13 14">
    <name type="scientific">Arenibacter algicola</name>
    <dbReference type="NCBI Taxonomy" id="616991"/>
    <lineage>
        <taxon>Bacteria</taxon>
        <taxon>Pseudomonadati</taxon>
        <taxon>Bacteroidota</taxon>
        <taxon>Flavobacteriia</taxon>
        <taxon>Flavobacteriales</taxon>
        <taxon>Flavobacteriaceae</taxon>
        <taxon>Arenibacter</taxon>
    </lineage>
</organism>
<dbReference type="Pfam" id="PF00133">
    <property type="entry name" value="tRNA-synt_1"/>
    <property type="match status" value="1"/>
</dbReference>
<feature type="short sequence motif" description="'HIGH' region" evidence="9">
    <location>
        <begin position="43"/>
        <end position="53"/>
    </location>
</feature>
<evidence type="ECO:0000256" key="3">
    <source>
        <dbReference type="ARBA" id="ARBA00022741"/>
    </source>
</evidence>
<dbReference type="InterPro" id="IPR009080">
    <property type="entry name" value="tRNAsynth_Ia_anticodon-bd"/>
</dbReference>
<dbReference type="InterPro" id="IPR010978">
    <property type="entry name" value="tRNA-bd_arm"/>
</dbReference>
<dbReference type="Gene3D" id="1.10.287.380">
    <property type="entry name" value="Valyl-tRNA synthetase, C-terminal domain"/>
    <property type="match status" value="1"/>
</dbReference>
<dbReference type="InterPro" id="IPR002300">
    <property type="entry name" value="aa-tRNA-synth_Ia"/>
</dbReference>
<evidence type="ECO:0000259" key="12">
    <source>
        <dbReference type="Pfam" id="PF10458"/>
    </source>
</evidence>
<dbReference type="Gene3D" id="1.10.730.10">
    <property type="entry name" value="Isoleucyl-tRNA Synthetase, Domain 1"/>
    <property type="match status" value="1"/>
</dbReference>
<dbReference type="Gene3D" id="3.90.740.10">
    <property type="entry name" value="Valyl/Leucyl/Isoleucyl-tRNA synthetase, editing domain"/>
    <property type="match status" value="1"/>
</dbReference>
<dbReference type="Pfam" id="PF10458">
    <property type="entry name" value="Val_tRNA-synt_C"/>
    <property type="match status" value="1"/>
</dbReference>
<proteinExistence type="inferred from homology"/>
<dbReference type="InterPro" id="IPR013155">
    <property type="entry name" value="M/V/L/I-tRNA-synth_anticd-bd"/>
</dbReference>
<dbReference type="CDD" id="cd07962">
    <property type="entry name" value="Anticodon_Ia_Val"/>
    <property type="match status" value="1"/>
</dbReference>
<dbReference type="NCBIfam" id="TIGR00422">
    <property type="entry name" value="valS"/>
    <property type="match status" value="1"/>
</dbReference>
<keyword evidence="7 9" id="KW-0030">Aminoacyl-tRNA synthetase</keyword>
<dbReference type="PRINTS" id="PR00986">
    <property type="entry name" value="TRNASYNTHVAL"/>
</dbReference>
<dbReference type="Proteomes" id="UP000315363">
    <property type="component" value="Unassembled WGS sequence"/>
</dbReference>
<dbReference type="Gene3D" id="3.40.50.620">
    <property type="entry name" value="HUPs"/>
    <property type="match status" value="2"/>
</dbReference>
<comment type="caution">
    <text evidence="13">The sequence shown here is derived from an EMBL/GenBank/DDBJ whole genome shotgun (WGS) entry which is preliminary data.</text>
</comment>
<feature type="binding site" evidence="9">
    <location>
        <position position="538"/>
    </location>
    <ligand>
        <name>ATP</name>
        <dbReference type="ChEBI" id="CHEBI:30616"/>
    </ligand>
</feature>
<dbReference type="InterPro" id="IPR002303">
    <property type="entry name" value="Valyl-tRNA_ligase"/>
</dbReference>
<comment type="similarity">
    <text evidence="9">Belongs to the class-I aminoacyl-tRNA synthetase family. ValS type 1 subfamily.</text>
</comment>
<comment type="subunit">
    <text evidence="9">Monomer.</text>
</comment>